<dbReference type="SUPFAM" id="SSF49344">
    <property type="entry name" value="CBD9-like"/>
    <property type="match status" value="1"/>
</dbReference>
<organism evidence="1">
    <name type="scientific">marine metagenome</name>
    <dbReference type="NCBI Taxonomy" id="408172"/>
    <lineage>
        <taxon>unclassified sequences</taxon>
        <taxon>metagenomes</taxon>
        <taxon>ecological metagenomes</taxon>
    </lineage>
</organism>
<sequence>MTDRHTRRIVFAVLVALAPGVRVQAQAIDPFTMRAVKTASPPTVDGVVDADEWRNAARVTDFIQFEPNRGEPSKFKT</sequence>
<dbReference type="EMBL" id="UINC01033528">
    <property type="protein sequence ID" value="SVB22966.1"/>
    <property type="molecule type" value="Genomic_DNA"/>
</dbReference>
<protein>
    <submittedName>
        <fullName evidence="1">Uncharacterized protein</fullName>
    </submittedName>
</protein>
<name>A0A382CA51_9ZZZZ</name>
<reference evidence="1" key="1">
    <citation type="submission" date="2018-05" db="EMBL/GenBank/DDBJ databases">
        <authorList>
            <person name="Lanie J.A."/>
            <person name="Ng W.-L."/>
            <person name="Kazmierczak K.M."/>
            <person name="Andrzejewski T.M."/>
            <person name="Davidsen T.M."/>
            <person name="Wayne K.J."/>
            <person name="Tettelin H."/>
            <person name="Glass J.I."/>
            <person name="Rusch D."/>
            <person name="Podicherti R."/>
            <person name="Tsui H.-C.T."/>
            <person name="Winkler M.E."/>
        </authorList>
    </citation>
    <scope>NUCLEOTIDE SEQUENCE</scope>
</reference>
<accession>A0A382CA51</accession>
<feature type="non-terminal residue" evidence="1">
    <location>
        <position position="77"/>
    </location>
</feature>
<gene>
    <name evidence="1" type="ORF">METZ01_LOCUS175820</name>
</gene>
<proteinExistence type="predicted"/>
<dbReference type="AlphaFoldDB" id="A0A382CA51"/>
<evidence type="ECO:0000313" key="1">
    <source>
        <dbReference type="EMBL" id="SVB22966.1"/>
    </source>
</evidence>